<dbReference type="AlphaFoldDB" id="A0A9D2EBL6"/>
<dbReference type="PANTHER" id="PTHR30363">
    <property type="entry name" value="HTH-TYPE TRANSCRIPTIONAL REGULATOR SRLR-RELATED"/>
    <property type="match status" value="1"/>
</dbReference>
<dbReference type="Proteomes" id="UP000824037">
    <property type="component" value="Unassembled WGS sequence"/>
</dbReference>
<proteinExistence type="predicted"/>
<dbReference type="Gene3D" id="1.10.10.10">
    <property type="entry name" value="Winged helix-like DNA-binding domain superfamily/Winged helix DNA-binding domain"/>
    <property type="match status" value="1"/>
</dbReference>
<evidence type="ECO:0000313" key="2">
    <source>
        <dbReference type="Proteomes" id="UP000824037"/>
    </source>
</evidence>
<name>A0A9D2EBL6_9MICO</name>
<sequence>MSVTTEIEDAEATTRERVRNLIIELGPVTAAELAAELELTSAAIRRHLAVLERSGHVTVREDTSTTPRGRGRPAKRYIATPAAHPQAGAAYAEMAVRALTELGEKVGPEAIEAFAQERSDDLKARYQAKVDAAGADLDARAAALSEALSEDGYAASSRPLGGFAVQLCQGHCPVQQIAAQFPQLCEAETRAFADLLGVHVQRLATLAGGEHVCTTHIPVTIPTPGKGMSTHQ</sequence>
<accession>A0A9D2EBL6</accession>
<evidence type="ECO:0000313" key="1">
    <source>
        <dbReference type="EMBL" id="HIZ34649.1"/>
    </source>
</evidence>
<dbReference type="Pfam" id="PF12840">
    <property type="entry name" value="HTH_20"/>
    <property type="match status" value="1"/>
</dbReference>
<reference evidence="1" key="2">
    <citation type="submission" date="2021-04" db="EMBL/GenBank/DDBJ databases">
        <authorList>
            <person name="Gilroy R."/>
        </authorList>
    </citation>
    <scope>NUCLEOTIDE SEQUENCE</scope>
    <source>
        <strain evidence="1">ChiGjej4B4-7305</strain>
    </source>
</reference>
<gene>
    <name evidence="1" type="ORF">H9815_02635</name>
</gene>
<dbReference type="InterPro" id="IPR050313">
    <property type="entry name" value="Carb_Metab_HTH_regulators"/>
</dbReference>
<comment type="caution">
    <text evidence="1">The sequence shown here is derived from an EMBL/GenBank/DDBJ whole genome shotgun (WGS) entry which is preliminary data.</text>
</comment>
<dbReference type="PANTHER" id="PTHR30363:SF28">
    <property type="entry name" value="TRANSCRIPTIONAL REGULATORY PROTEIN-RELATED"/>
    <property type="match status" value="1"/>
</dbReference>
<dbReference type="SUPFAM" id="SSF46785">
    <property type="entry name" value="Winged helix' DNA-binding domain"/>
    <property type="match status" value="1"/>
</dbReference>
<protein>
    <submittedName>
        <fullName evidence="1">ArsR family transcriptional regulator</fullName>
    </submittedName>
</protein>
<dbReference type="InterPro" id="IPR036388">
    <property type="entry name" value="WH-like_DNA-bd_sf"/>
</dbReference>
<dbReference type="EMBL" id="DXBY01000049">
    <property type="protein sequence ID" value="HIZ34649.1"/>
    <property type="molecule type" value="Genomic_DNA"/>
</dbReference>
<dbReference type="InterPro" id="IPR036390">
    <property type="entry name" value="WH_DNA-bd_sf"/>
</dbReference>
<reference evidence="1" key="1">
    <citation type="journal article" date="2021" name="PeerJ">
        <title>Extensive microbial diversity within the chicken gut microbiome revealed by metagenomics and culture.</title>
        <authorList>
            <person name="Gilroy R."/>
            <person name="Ravi A."/>
            <person name="Getino M."/>
            <person name="Pursley I."/>
            <person name="Horton D.L."/>
            <person name="Alikhan N.F."/>
            <person name="Baker D."/>
            <person name="Gharbi K."/>
            <person name="Hall N."/>
            <person name="Watson M."/>
            <person name="Adriaenssens E.M."/>
            <person name="Foster-Nyarko E."/>
            <person name="Jarju S."/>
            <person name="Secka A."/>
            <person name="Antonio M."/>
            <person name="Oren A."/>
            <person name="Chaudhuri R.R."/>
            <person name="La Ragione R."/>
            <person name="Hildebrand F."/>
            <person name="Pallen M.J."/>
        </authorList>
    </citation>
    <scope>NUCLEOTIDE SEQUENCE</scope>
    <source>
        <strain evidence="1">ChiGjej4B4-7305</strain>
    </source>
</reference>
<organism evidence="1 2">
    <name type="scientific">Candidatus Ruania gallistercoris</name>
    <dbReference type="NCBI Taxonomy" id="2838746"/>
    <lineage>
        <taxon>Bacteria</taxon>
        <taxon>Bacillati</taxon>
        <taxon>Actinomycetota</taxon>
        <taxon>Actinomycetes</taxon>
        <taxon>Micrococcales</taxon>
        <taxon>Ruaniaceae</taxon>
        <taxon>Ruania</taxon>
    </lineage>
</organism>